<reference evidence="1" key="1">
    <citation type="submission" date="2020-12" db="EMBL/GenBank/DDBJ databases">
        <title>Enhanced detection system for hospital associated transmission using whole genome sequencing surveillance.</title>
        <authorList>
            <person name="Harrison L.H."/>
            <person name="Van Tyne D."/>
            <person name="Marsh J.W."/>
            <person name="Griffith M.P."/>
            <person name="Snyder D.J."/>
            <person name="Cooper V.S."/>
            <person name="Mustapha M."/>
        </authorList>
    </citation>
    <scope>NUCLEOTIDE SEQUENCE</scope>
    <source>
        <strain evidence="1">PSB00042</strain>
    </source>
</reference>
<dbReference type="EMBL" id="JAEHTE010000001">
    <property type="protein sequence ID" value="MBI6882705.1"/>
    <property type="molecule type" value="Genomic_DNA"/>
</dbReference>
<proteinExistence type="predicted"/>
<evidence type="ECO:0000313" key="2">
    <source>
        <dbReference type="Proteomes" id="UP000637061"/>
    </source>
</evidence>
<comment type="caution">
    <text evidence="1">The sequence shown here is derived from an EMBL/GenBank/DDBJ whole genome shotgun (WGS) entry which is preliminary data.</text>
</comment>
<dbReference type="RefSeq" id="WP_198746313.1">
    <property type="nucleotide sequence ID" value="NZ_JAEHTE010000001.1"/>
</dbReference>
<name>A0A8I1EA84_PSEPU</name>
<gene>
    <name evidence="1" type="ORF">JEU22_02160</name>
</gene>
<protein>
    <submittedName>
        <fullName evidence="1">Uncharacterized protein</fullName>
    </submittedName>
</protein>
<dbReference type="AlphaFoldDB" id="A0A8I1EA84"/>
<accession>A0A8I1EA84</accession>
<evidence type="ECO:0000313" key="1">
    <source>
        <dbReference type="EMBL" id="MBI6882705.1"/>
    </source>
</evidence>
<sequence>MRDTYKFDDMLEVEADSEYLKDLSIAKMDDGRVLDFDDPALTVFVQMIDALTIDVVESLKIIIGAIKHSGLLSGQRRLEDNFHLVDKLFELRKDGGWAELDRLIERVSGESMTVRVSRVESWVRYAQDDPGLGGDTCCTLGFKFGGQLYDSVAFGSKPEYVLRFLDDLQQCAGAMNDEGRSSGEAVLMDGKRILCTIPLKAREFSVNTPGNVLNYYDPKTMAFEWSKVAWQAKDPALMALLAEATPAARVAVKSRYLEEELGM</sequence>
<dbReference type="Proteomes" id="UP000637061">
    <property type="component" value="Unassembled WGS sequence"/>
</dbReference>
<organism evidence="1 2">
    <name type="scientific">Pseudomonas putida</name>
    <name type="common">Arthrobacter siderocapsulatus</name>
    <dbReference type="NCBI Taxonomy" id="303"/>
    <lineage>
        <taxon>Bacteria</taxon>
        <taxon>Pseudomonadati</taxon>
        <taxon>Pseudomonadota</taxon>
        <taxon>Gammaproteobacteria</taxon>
        <taxon>Pseudomonadales</taxon>
        <taxon>Pseudomonadaceae</taxon>
        <taxon>Pseudomonas</taxon>
    </lineage>
</organism>